<dbReference type="EMBL" id="CP031093">
    <property type="protein sequence ID" value="QCF24483.1"/>
    <property type="molecule type" value="Genomic_DNA"/>
</dbReference>
<keyword evidence="10" id="KW-0862">Zinc</keyword>
<organism evidence="11 12">
    <name type="scientific">Hydrocarboniclastica marina</name>
    <dbReference type="NCBI Taxonomy" id="2259620"/>
    <lineage>
        <taxon>Bacteria</taxon>
        <taxon>Pseudomonadati</taxon>
        <taxon>Pseudomonadota</taxon>
        <taxon>Gammaproteobacteria</taxon>
        <taxon>Alteromonadales</taxon>
        <taxon>Alteromonadaceae</taxon>
        <taxon>Hydrocarboniclastica</taxon>
    </lineage>
</organism>
<dbReference type="GO" id="GO:0005975">
    <property type="term" value="P:carbohydrate metabolic process"/>
    <property type="evidence" value="ECO:0007669"/>
    <property type="project" value="InterPro"/>
</dbReference>
<reference evidence="11 12" key="1">
    <citation type="submission" date="2018-07" db="EMBL/GenBank/DDBJ databases">
        <title>Marsedoiliclastica nanhaica gen. nov. sp. nov., a novel marine hydrocarbonoclastic bacterium isolated from an in-situ enriched hydrocarbon-degrading consortium in deep-sea sediment.</title>
        <authorList>
            <person name="Dong C."/>
            <person name="Ma T."/>
            <person name="Liu R."/>
            <person name="Shao Z."/>
        </authorList>
    </citation>
    <scope>NUCLEOTIDE SEQUENCE [LARGE SCALE GENOMIC DNA]</scope>
    <source>
        <strain evidence="12">soil36-7</strain>
    </source>
</reference>
<keyword evidence="12" id="KW-1185">Reference proteome</keyword>
<evidence type="ECO:0000256" key="8">
    <source>
        <dbReference type="PIRSR" id="PIRSR004682-1"/>
    </source>
</evidence>
<keyword evidence="3 10" id="KW-0479">Metal-binding</keyword>
<evidence type="ECO:0000256" key="2">
    <source>
        <dbReference type="ARBA" id="ARBA00022490"/>
    </source>
</evidence>
<accession>A0A4P7XDA7</accession>
<feature type="site" description="Contributes to substrate recognition" evidence="9">
    <location>
        <position position="100"/>
    </location>
</feature>
<dbReference type="PANTHER" id="PTHR42891:SF1">
    <property type="entry name" value="D-GLYCERO-BETA-D-MANNO-HEPTOSE-1,7-BISPHOSPHATE 7-PHOSPHATASE"/>
    <property type="match status" value="1"/>
</dbReference>
<comment type="similarity">
    <text evidence="7">Belongs to the gmhB family.</text>
</comment>
<dbReference type="AlphaFoldDB" id="A0A4P7XDA7"/>
<feature type="active site" description="Nucleophile" evidence="8">
    <location>
        <position position="6"/>
    </location>
</feature>
<dbReference type="NCBIfam" id="NF006506">
    <property type="entry name" value="PRK08942.1"/>
    <property type="match status" value="1"/>
</dbReference>
<comment type="cofactor">
    <cofactor evidence="10">
        <name>Mg(2+)</name>
        <dbReference type="ChEBI" id="CHEBI:18420"/>
    </cofactor>
</comment>
<feature type="binding site" evidence="10">
    <location>
        <position position="8"/>
    </location>
    <ligand>
        <name>Mg(2+)</name>
        <dbReference type="ChEBI" id="CHEBI:18420"/>
    </ligand>
</feature>
<dbReference type="GO" id="GO:0005737">
    <property type="term" value="C:cytoplasm"/>
    <property type="evidence" value="ECO:0007669"/>
    <property type="project" value="UniProtKB-SubCell"/>
</dbReference>
<dbReference type="OrthoDB" id="9781367at2"/>
<dbReference type="InterPro" id="IPR023214">
    <property type="entry name" value="HAD_sf"/>
</dbReference>
<dbReference type="InterPro" id="IPR006543">
    <property type="entry name" value="Histidinol-phos"/>
</dbReference>
<evidence type="ECO:0000313" key="11">
    <source>
        <dbReference type="EMBL" id="QCF24483.1"/>
    </source>
</evidence>
<keyword evidence="5 7" id="KW-0119">Carbohydrate metabolism</keyword>
<dbReference type="GO" id="GO:0016791">
    <property type="term" value="F:phosphatase activity"/>
    <property type="evidence" value="ECO:0007669"/>
    <property type="project" value="InterPro"/>
</dbReference>
<feature type="binding site" evidence="10">
    <location>
        <position position="89"/>
    </location>
    <ligand>
        <name>Zn(2+)</name>
        <dbReference type="ChEBI" id="CHEBI:29105"/>
    </ligand>
</feature>
<dbReference type="RefSeq" id="WP_136545743.1">
    <property type="nucleotide sequence ID" value="NZ_CP031093.1"/>
</dbReference>
<feature type="binding site" evidence="10">
    <location>
        <position position="91"/>
    </location>
    <ligand>
        <name>Zn(2+)</name>
        <dbReference type="ChEBI" id="CHEBI:29105"/>
    </ligand>
</feature>
<dbReference type="Gene3D" id="3.40.50.1000">
    <property type="entry name" value="HAD superfamily/HAD-like"/>
    <property type="match status" value="1"/>
</dbReference>
<feature type="site" description="Stabilizes the phosphoryl group" evidence="9">
    <location>
        <position position="101"/>
    </location>
</feature>
<dbReference type="GO" id="GO:0046872">
    <property type="term" value="F:metal ion binding"/>
    <property type="evidence" value="ECO:0007669"/>
    <property type="project" value="UniProtKB-KW"/>
</dbReference>
<evidence type="ECO:0000256" key="1">
    <source>
        <dbReference type="ARBA" id="ARBA00004496"/>
    </source>
</evidence>
<feature type="binding site" evidence="10">
    <location>
        <position position="127"/>
    </location>
    <ligand>
        <name>Mg(2+)</name>
        <dbReference type="ChEBI" id="CHEBI:18420"/>
    </ligand>
</feature>
<dbReference type="Proteomes" id="UP000298049">
    <property type="component" value="Chromosome"/>
</dbReference>
<evidence type="ECO:0000256" key="3">
    <source>
        <dbReference type="ARBA" id="ARBA00022723"/>
    </source>
</evidence>
<dbReference type="KEGG" id="hmi:soil367_00085"/>
<proteinExistence type="inferred from homology"/>
<dbReference type="PANTHER" id="PTHR42891">
    <property type="entry name" value="D-GLYCERO-BETA-D-MANNO-HEPTOSE-1,7-BISPHOSPHATE 7-PHOSPHATASE"/>
    <property type="match status" value="1"/>
</dbReference>
<keyword evidence="10" id="KW-0460">Magnesium</keyword>
<feature type="binding site" evidence="10">
    <location>
        <position position="99"/>
    </location>
    <ligand>
        <name>Zn(2+)</name>
        <dbReference type="ChEBI" id="CHEBI:29105"/>
    </ligand>
</feature>
<dbReference type="InterPro" id="IPR006549">
    <property type="entry name" value="HAD-SF_hydro_IIIA"/>
</dbReference>
<dbReference type="PIRSF" id="PIRSF004682">
    <property type="entry name" value="GmhB"/>
    <property type="match status" value="1"/>
</dbReference>
<dbReference type="NCBIfam" id="TIGR01662">
    <property type="entry name" value="HAD-SF-IIIA"/>
    <property type="match status" value="1"/>
</dbReference>
<dbReference type="InterPro" id="IPR004446">
    <property type="entry name" value="Heptose_bisP_phosphatase"/>
</dbReference>
<feature type="active site" description="Proton donor" evidence="8">
    <location>
        <position position="8"/>
    </location>
</feature>
<feature type="binding site" evidence="10">
    <location>
        <position position="97"/>
    </location>
    <ligand>
        <name>Zn(2+)</name>
        <dbReference type="ChEBI" id="CHEBI:29105"/>
    </ligand>
</feature>
<protein>
    <recommendedName>
        <fullName evidence="6 7">D,D-heptose 1,7-bisphosphate phosphatase</fullName>
        <ecNumber evidence="7">3.1.3.-</ecNumber>
    </recommendedName>
</protein>
<feature type="site" description="Stabilizes the phosphoryl group" evidence="9">
    <location>
        <position position="50"/>
    </location>
</feature>
<evidence type="ECO:0000256" key="5">
    <source>
        <dbReference type="ARBA" id="ARBA00023277"/>
    </source>
</evidence>
<evidence type="ECO:0000256" key="4">
    <source>
        <dbReference type="ARBA" id="ARBA00022801"/>
    </source>
</evidence>
<dbReference type="SUPFAM" id="SSF56784">
    <property type="entry name" value="HAD-like"/>
    <property type="match status" value="1"/>
</dbReference>
<dbReference type="EC" id="3.1.3.-" evidence="7"/>
<keyword evidence="2 7" id="KW-0963">Cytoplasm</keyword>
<dbReference type="CDD" id="cd07503">
    <property type="entry name" value="HAD_HisB-N"/>
    <property type="match status" value="1"/>
</dbReference>
<dbReference type="Pfam" id="PF13242">
    <property type="entry name" value="Hydrolase_like"/>
    <property type="match status" value="1"/>
</dbReference>
<evidence type="ECO:0000256" key="10">
    <source>
        <dbReference type="PIRSR" id="PIRSR004682-4"/>
    </source>
</evidence>
<keyword evidence="4 7" id="KW-0378">Hydrolase</keyword>
<feature type="binding site" evidence="10">
    <location>
        <position position="6"/>
    </location>
    <ligand>
        <name>Mg(2+)</name>
        <dbReference type="ChEBI" id="CHEBI:18420"/>
    </ligand>
</feature>
<comment type="cofactor">
    <cofactor evidence="10">
        <name>Zn(2+)</name>
        <dbReference type="ChEBI" id="CHEBI:29105"/>
    </cofactor>
</comment>
<evidence type="ECO:0000313" key="12">
    <source>
        <dbReference type="Proteomes" id="UP000298049"/>
    </source>
</evidence>
<comment type="subcellular location">
    <subcellularLocation>
        <location evidence="1 7">Cytoplasm</location>
    </subcellularLocation>
</comment>
<evidence type="ECO:0000256" key="9">
    <source>
        <dbReference type="PIRSR" id="PIRSR004682-3"/>
    </source>
</evidence>
<name>A0A4P7XDA7_9ALTE</name>
<sequence length="180" mass="19342">MLVILDRDGVINAYEEGQYVCSLAEWQPIPGSIEAIARLSRAGYRVAVATNQSGIARGYFSRAMVDGIHEHLQGLVQEQGGRIDYFAVCPHHPDEQCSCRKPETGLLREIQQHFGLSSLSGSWMLGDSRSDLEAALAASVKPVLVATGGGQATRASLDSEPLEGVELTDNLASFVETLLG</sequence>
<gene>
    <name evidence="11" type="ORF">soil367_00085</name>
</gene>
<evidence type="ECO:0000256" key="6">
    <source>
        <dbReference type="ARBA" id="ARBA00031828"/>
    </source>
</evidence>
<evidence type="ECO:0000256" key="7">
    <source>
        <dbReference type="PIRNR" id="PIRNR004682"/>
    </source>
</evidence>
<dbReference type="NCBIfam" id="TIGR01656">
    <property type="entry name" value="Histidinol-ppas"/>
    <property type="match status" value="1"/>
</dbReference>
<dbReference type="InterPro" id="IPR036412">
    <property type="entry name" value="HAD-like_sf"/>
</dbReference>